<protein>
    <submittedName>
        <fullName evidence="3">Uncharacterized protein</fullName>
    </submittedName>
</protein>
<sequence>MLGHSRGCDSLLMSGSKPSTYVPTVPKKERSHPSSAERFLLGSRDAEVDSNSGLQLQVLAYLHISALSGTIQTFVLRA</sequence>
<proteinExistence type="predicted"/>
<dbReference type="Proteomes" id="UP000095287">
    <property type="component" value="Unplaced"/>
</dbReference>
<name>A0A1I8AAP4_9BILA</name>
<evidence type="ECO:0000256" key="1">
    <source>
        <dbReference type="SAM" id="MobiDB-lite"/>
    </source>
</evidence>
<feature type="region of interest" description="Disordered" evidence="1">
    <location>
        <begin position="1"/>
        <end position="35"/>
    </location>
</feature>
<accession>A0A1I8AAP4</accession>
<keyword evidence="2" id="KW-1185">Reference proteome</keyword>
<dbReference type="AlphaFoldDB" id="A0A1I8AAP4"/>
<reference evidence="3" key="1">
    <citation type="submission" date="2016-11" db="UniProtKB">
        <authorList>
            <consortium name="WormBaseParasite"/>
        </authorList>
    </citation>
    <scope>IDENTIFICATION</scope>
</reference>
<organism evidence="2 3">
    <name type="scientific">Steinernema glaseri</name>
    <dbReference type="NCBI Taxonomy" id="37863"/>
    <lineage>
        <taxon>Eukaryota</taxon>
        <taxon>Metazoa</taxon>
        <taxon>Ecdysozoa</taxon>
        <taxon>Nematoda</taxon>
        <taxon>Chromadorea</taxon>
        <taxon>Rhabditida</taxon>
        <taxon>Tylenchina</taxon>
        <taxon>Panagrolaimomorpha</taxon>
        <taxon>Strongyloidoidea</taxon>
        <taxon>Steinernematidae</taxon>
        <taxon>Steinernema</taxon>
    </lineage>
</organism>
<evidence type="ECO:0000313" key="3">
    <source>
        <dbReference type="WBParaSite" id="L893_g380.t1"/>
    </source>
</evidence>
<dbReference type="WBParaSite" id="L893_g380.t1">
    <property type="protein sequence ID" value="L893_g380.t1"/>
    <property type="gene ID" value="L893_g380"/>
</dbReference>
<evidence type="ECO:0000313" key="2">
    <source>
        <dbReference type="Proteomes" id="UP000095287"/>
    </source>
</evidence>